<accession>A0A4Z0BLX2</accession>
<keyword evidence="3 6" id="KW-0808">Transferase</keyword>
<evidence type="ECO:0000256" key="2">
    <source>
        <dbReference type="ARBA" id="ARBA00022603"/>
    </source>
</evidence>
<comment type="caution">
    <text evidence="6">The sequence shown here is derived from an EMBL/GenBank/DDBJ whole genome shotgun (WGS) entry which is preliminary data.</text>
</comment>
<dbReference type="OrthoDB" id="9800233at2"/>
<feature type="region of interest" description="Disordered" evidence="5">
    <location>
        <begin position="1"/>
        <end position="22"/>
    </location>
</feature>
<protein>
    <recommendedName>
        <fullName evidence="4">S-adenosyl-L-methionine-dependent methyltransferase</fullName>
        <ecNumber evidence="4">2.1.1.-</ecNumber>
    </recommendedName>
</protein>
<dbReference type="Pfam" id="PF04072">
    <property type="entry name" value="LCM"/>
    <property type="match status" value="1"/>
</dbReference>
<keyword evidence="4" id="KW-0949">S-adenosyl-L-methionine</keyword>
<keyword evidence="2 4" id="KW-0489">Methyltransferase</keyword>
<dbReference type="NCBIfam" id="TIGR00027">
    <property type="entry name" value="mthyl_TIGR00027"/>
    <property type="match status" value="1"/>
</dbReference>
<evidence type="ECO:0000313" key="6">
    <source>
        <dbReference type="EMBL" id="TFY99800.1"/>
    </source>
</evidence>
<comment type="function">
    <text evidence="4">Exhibits S-adenosyl-L-methionine-dependent methyltransferase activity.</text>
</comment>
<sequence>MAAVMPGPAEVRRAASRTSPDPMRHVKCCGSFSGKASRAAGSAKLLEVPAVAAEPVALIQNVSDTALWVATYRACESERPDALFKDPYARRMAGTRGQAIVDALPFGRSMAWSMVVRTAVMDEAVLESINRRGVSTVLNLGAGLDTRAFRLPLPPSLRWFDVDLPGIIAYRQQCLAAEAPACKHVHVAADLSQPAARARVLQAARDARGRLLVITEGLLLYLTPEQVSALATQLHGEPQVSWWLADLVTPLLQQTMGVVWRSQLSGADASFRFAPSDSARFFEALGWHEREFYSTWADSIRLGRSIPQAAAWDRLSKWAGPATREAVKRMSGIALLERKP</sequence>
<dbReference type="PANTHER" id="PTHR43619:SF2">
    <property type="entry name" value="S-ADENOSYL-L-METHIONINE-DEPENDENT METHYLTRANSFERASES SUPERFAMILY PROTEIN"/>
    <property type="match status" value="1"/>
</dbReference>
<dbReference type="InterPro" id="IPR011610">
    <property type="entry name" value="SAM_mthyl_Trfase_ML2640-like"/>
</dbReference>
<dbReference type="PANTHER" id="PTHR43619">
    <property type="entry name" value="S-ADENOSYL-L-METHIONINE-DEPENDENT METHYLTRANSFERASE YKTD-RELATED"/>
    <property type="match status" value="1"/>
</dbReference>
<dbReference type="InterPro" id="IPR029063">
    <property type="entry name" value="SAM-dependent_MTases_sf"/>
</dbReference>
<keyword evidence="7" id="KW-1185">Reference proteome</keyword>
<dbReference type="SUPFAM" id="SSF53335">
    <property type="entry name" value="S-adenosyl-L-methionine-dependent methyltransferases"/>
    <property type="match status" value="1"/>
</dbReference>
<dbReference type="EC" id="2.1.1.-" evidence="4"/>
<dbReference type="Gene3D" id="3.40.50.150">
    <property type="entry name" value="Vaccinia Virus protein VP39"/>
    <property type="match status" value="1"/>
</dbReference>
<evidence type="ECO:0000256" key="3">
    <source>
        <dbReference type="ARBA" id="ARBA00022679"/>
    </source>
</evidence>
<comment type="similarity">
    <text evidence="1 4">Belongs to the UPF0677 family.</text>
</comment>
<dbReference type="Proteomes" id="UP000297564">
    <property type="component" value="Unassembled WGS sequence"/>
</dbReference>
<gene>
    <name evidence="6" type="ORF">EZ242_11740</name>
</gene>
<dbReference type="EMBL" id="SMLL01000004">
    <property type="protein sequence ID" value="TFY99800.1"/>
    <property type="molecule type" value="Genomic_DNA"/>
</dbReference>
<dbReference type="GO" id="GO:0008168">
    <property type="term" value="F:methyltransferase activity"/>
    <property type="evidence" value="ECO:0007669"/>
    <property type="project" value="UniProtKB-UniRule"/>
</dbReference>
<name>A0A4Z0BLX2_9BURK</name>
<organism evidence="6 7">
    <name type="scientific">Ramlibacter rhizophilus</name>
    <dbReference type="NCBI Taxonomy" id="1781167"/>
    <lineage>
        <taxon>Bacteria</taxon>
        <taxon>Pseudomonadati</taxon>
        <taxon>Pseudomonadota</taxon>
        <taxon>Betaproteobacteria</taxon>
        <taxon>Burkholderiales</taxon>
        <taxon>Comamonadaceae</taxon>
        <taxon>Ramlibacter</taxon>
    </lineage>
</organism>
<dbReference type="GO" id="GO:0032259">
    <property type="term" value="P:methylation"/>
    <property type="evidence" value="ECO:0007669"/>
    <property type="project" value="UniProtKB-KW"/>
</dbReference>
<evidence type="ECO:0000313" key="7">
    <source>
        <dbReference type="Proteomes" id="UP000297564"/>
    </source>
</evidence>
<reference evidence="6 7" key="1">
    <citation type="submission" date="2019-03" db="EMBL/GenBank/DDBJ databases">
        <title>Ramlibacter rhizophilus CCTCC AB2015357, whole genome shotgun sequence.</title>
        <authorList>
            <person name="Zhang X."/>
            <person name="Feng G."/>
            <person name="Zhu H."/>
        </authorList>
    </citation>
    <scope>NUCLEOTIDE SEQUENCE [LARGE SCALE GENOMIC DNA]</scope>
    <source>
        <strain evidence="6 7">CCTCC AB2015357</strain>
    </source>
</reference>
<dbReference type="InterPro" id="IPR007213">
    <property type="entry name" value="Ppm1/Ppm2/Tcmp"/>
</dbReference>
<dbReference type="AlphaFoldDB" id="A0A4Z0BLX2"/>
<evidence type="ECO:0000256" key="4">
    <source>
        <dbReference type="RuleBase" id="RU362030"/>
    </source>
</evidence>
<evidence type="ECO:0000256" key="5">
    <source>
        <dbReference type="SAM" id="MobiDB-lite"/>
    </source>
</evidence>
<evidence type="ECO:0000256" key="1">
    <source>
        <dbReference type="ARBA" id="ARBA00008138"/>
    </source>
</evidence>
<proteinExistence type="inferred from homology"/>